<protein>
    <submittedName>
        <fullName evidence="2">Uncharacterized protein</fullName>
    </submittedName>
</protein>
<sequence>MSATRFAPARRGLSIIETLGCLLAVGCGVWAGAVWLGLDLSAVAYTALSDAEVMEQIPEDWRPANPECPEGDCPSIEQLHLERAIALNEELDSLRFEVAALRNGAELEEPIDAEALLARFEQPEQKHARVATMQHWKRIGEVVTEVNNLHRSVEGLAQTGHAARTMSIRRRAFAYGARAIEACEVEGVDPTAVEAGYRIADWYRKGDEMIFRSVDPSTATATASRGLTPSEAWQNAKKQHDKEGELVLEKTNETRALLKARFLVEFPPVFGETL</sequence>
<gene>
    <name evidence="2" type="ORF">Mal64_11170</name>
</gene>
<comment type="caution">
    <text evidence="2">The sequence shown here is derived from an EMBL/GenBank/DDBJ whole genome shotgun (WGS) entry which is preliminary data.</text>
</comment>
<dbReference type="OrthoDB" id="268745at2"/>
<keyword evidence="1" id="KW-0812">Transmembrane</keyword>
<evidence type="ECO:0000313" key="3">
    <source>
        <dbReference type="Proteomes" id="UP000315440"/>
    </source>
</evidence>
<proteinExistence type="predicted"/>
<dbReference type="EMBL" id="SJPQ01000001">
    <property type="protein sequence ID" value="TWT90722.1"/>
    <property type="molecule type" value="Genomic_DNA"/>
</dbReference>
<reference evidence="2 3" key="1">
    <citation type="submission" date="2019-02" db="EMBL/GenBank/DDBJ databases">
        <title>Deep-cultivation of Planctomycetes and their phenomic and genomic characterization uncovers novel biology.</title>
        <authorList>
            <person name="Wiegand S."/>
            <person name="Jogler M."/>
            <person name="Boedeker C."/>
            <person name="Pinto D."/>
            <person name="Vollmers J."/>
            <person name="Rivas-Marin E."/>
            <person name="Kohn T."/>
            <person name="Peeters S.H."/>
            <person name="Heuer A."/>
            <person name="Rast P."/>
            <person name="Oberbeckmann S."/>
            <person name="Bunk B."/>
            <person name="Jeske O."/>
            <person name="Meyerdierks A."/>
            <person name="Storesund J.E."/>
            <person name="Kallscheuer N."/>
            <person name="Luecker S."/>
            <person name="Lage O.M."/>
            <person name="Pohl T."/>
            <person name="Merkel B.J."/>
            <person name="Hornburger P."/>
            <person name="Mueller R.-W."/>
            <person name="Bruemmer F."/>
            <person name="Labrenz M."/>
            <person name="Spormann A.M."/>
            <person name="Op Den Camp H."/>
            <person name="Overmann J."/>
            <person name="Amann R."/>
            <person name="Jetten M.S.M."/>
            <person name="Mascher T."/>
            <person name="Medema M.H."/>
            <person name="Devos D.P."/>
            <person name="Kaster A.-K."/>
            <person name="Ovreas L."/>
            <person name="Rohde M."/>
            <person name="Galperin M.Y."/>
            <person name="Jogler C."/>
        </authorList>
    </citation>
    <scope>NUCLEOTIDE SEQUENCE [LARGE SCALE GENOMIC DNA]</scope>
    <source>
        <strain evidence="2 3">Mal64</strain>
    </source>
</reference>
<dbReference type="RefSeq" id="WP_146397853.1">
    <property type="nucleotide sequence ID" value="NZ_SJPQ01000001.1"/>
</dbReference>
<keyword evidence="3" id="KW-1185">Reference proteome</keyword>
<feature type="transmembrane region" description="Helical" evidence="1">
    <location>
        <begin position="12"/>
        <end position="38"/>
    </location>
</feature>
<dbReference type="AlphaFoldDB" id="A0A5C5ZT94"/>
<keyword evidence="1" id="KW-1133">Transmembrane helix</keyword>
<name>A0A5C5ZT94_9BACT</name>
<accession>A0A5C5ZT94</accession>
<dbReference type="Proteomes" id="UP000315440">
    <property type="component" value="Unassembled WGS sequence"/>
</dbReference>
<keyword evidence="1" id="KW-0472">Membrane</keyword>
<evidence type="ECO:0000256" key="1">
    <source>
        <dbReference type="SAM" id="Phobius"/>
    </source>
</evidence>
<evidence type="ECO:0000313" key="2">
    <source>
        <dbReference type="EMBL" id="TWT90722.1"/>
    </source>
</evidence>
<organism evidence="2 3">
    <name type="scientific">Pseudobythopirellula maris</name>
    <dbReference type="NCBI Taxonomy" id="2527991"/>
    <lineage>
        <taxon>Bacteria</taxon>
        <taxon>Pseudomonadati</taxon>
        <taxon>Planctomycetota</taxon>
        <taxon>Planctomycetia</taxon>
        <taxon>Pirellulales</taxon>
        <taxon>Lacipirellulaceae</taxon>
        <taxon>Pseudobythopirellula</taxon>
    </lineage>
</organism>